<dbReference type="EMBL" id="RPFZ01000001">
    <property type="protein sequence ID" value="RPF72263.1"/>
    <property type="molecule type" value="Genomic_DNA"/>
</dbReference>
<dbReference type="SUPFAM" id="SSF51445">
    <property type="entry name" value="(Trans)glycosidases"/>
    <property type="match status" value="1"/>
</dbReference>
<evidence type="ECO:0000256" key="3">
    <source>
        <dbReference type="ARBA" id="ARBA00023295"/>
    </source>
</evidence>
<dbReference type="PANTHER" id="PTHR10357">
    <property type="entry name" value="ALPHA-AMYLASE FAMILY MEMBER"/>
    <property type="match status" value="1"/>
</dbReference>
<evidence type="ECO:0000259" key="4">
    <source>
        <dbReference type="SMART" id="SM00642"/>
    </source>
</evidence>
<dbReference type="InterPro" id="IPR006047">
    <property type="entry name" value="GH13_cat_dom"/>
</dbReference>
<accession>A0A3N5CSX2</accession>
<gene>
    <name evidence="5" type="ORF">EG799_11990</name>
</gene>
<dbReference type="OrthoDB" id="9805159at2"/>
<dbReference type="FunFam" id="3.90.400.10:FF:000002">
    <property type="entry name" value="Sucrose isomerase"/>
    <property type="match status" value="1"/>
</dbReference>
<dbReference type="InterPro" id="IPR045857">
    <property type="entry name" value="O16G_dom_2"/>
</dbReference>
<evidence type="ECO:0000256" key="1">
    <source>
        <dbReference type="ARBA" id="ARBA00008061"/>
    </source>
</evidence>
<dbReference type="AlphaFoldDB" id="A0A3N5CSX2"/>
<comment type="caution">
    <text evidence="5">The sequence shown here is derived from an EMBL/GenBank/DDBJ whole genome shotgun (WGS) entry which is preliminary data.</text>
</comment>
<dbReference type="GO" id="GO:0009313">
    <property type="term" value="P:oligosaccharide catabolic process"/>
    <property type="evidence" value="ECO:0007669"/>
    <property type="project" value="TreeGrafter"/>
</dbReference>
<dbReference type="PANTHER" id="PTHR10357:SF179">
    <property type="entry name" value="NEUTRAL AND BASIC AMINO ACID TRANSPORT PROTEIN RBAT"/>
    <property type="match status" value="1"/>
</dbReference>
<reference evidence="5 6" key="1">
    <citation type="submission" date="2018-11" db="EMBL/GenBank/DDBJ databases">
        <title>Erythrobacter spongiae sp. nov., isolated from a marine sponge.</title>
        <authorList>
            <person name="Zhuang L."/>
            <person name="Luo L."/>
        </authorList>
    </citation>
    <scope>NUCLEOTIDE SEQUENCE [LARGE SCALE GENOMIC DNA]</scope>
    <source>
        <strain evidence="5 6">HN-E23</strain>
    </source>
</reference>
<dbReference type="RefSeq" id="WP_123881520.1">
    <property type="nucleotide sequence ID" value="NZ_RPFZ01000001.1"/>
</dbReference>
<dbReference type="InterPro" id="IPR017853">
    <property type="entry name" value="GH"/>
</dbReference>
<keyword evidence="6" id="KW-1185">Reference proteome</keyword>
<evidence type="ECO:0000256" key="2">
    <source>
        <dbReference type="ARBA" id="ARBA00022801"/>
    </source>
</evidence>
<keyword evidence="2" id="KW-0378">Hydrolase</keyword>
<sequence length="530" mass="59299">MSGADDALPWWKGATIYQIYPRSFMDSDGDGVGDLPGITRRLDHVAKLGVDAIWVSPFFRSPMKDFGYDVADYRDVDPLFGSLADFDAMVGRAHELGLKVLIDQVYSHTSDEHEWFTQSRSSRDNAKADWYVWADAKPDGSPPSNWQSVFGGPAWTWDARRGQYYLHNFLACQPQLNLHQAAVQDAVLDVMRFWLDRGVDGFRIDALNFAMHDPMLRDNPPAPPNGRQRTRPFDFQRRIYNQSHADIPAFVKRIRRLTDRYQAIFTVAEVGGDDADAEMKAFTAGESHLNSAYGFDFLYAEALTPQLVCEALSHWPDETGMGWPSWAFENHDAPRALSRWCAPAHRDAFARMKMLLLACLRGNIILYQGEELGLTQVDIPFDQLHDPEAIANWPLTLSRDGARTPMPWEARSNCGGFGSGEPWLPLGEDNHRRAVDTQEGDPASLLHHTRAALQLRNNNPALHRGSVANCRAGETLLDLTRAGDGQRVRCLFNMGSNPVTLNDAQGRILAGVNGADTRILPPFGALILEI</sequence>
<dbReference type="Gene3D" id="3.90.400.10">
    <property type="entry name" value="Oligo-1,6-glucosidase, Domain 2"/>
    <property type="match status" value="1"/>
</dbReference>
<keyword evidence="3" id="KW-0326">Glycosidase</keyword>
<protein>
    <submittedName>
        <fullName evidence="5">DUF3459 domain-containing protein</fullName>
    </submittedName>
</protein>
<dbReference type="Pfam" id="PF00128">
    <property type="entry name" value="Alpha-amylase"/>
    <property type="match status" value="1"/>
</dbReference>
<organism evidence="5 6">
    <name type="scientific">Aurantiacibacter spongiae</name>
    <dbReference type="NCBI Taxonomy" id="2488860"/>
    <lineage>
        <taxon>Bacteria</taxon>
        <taxon>Pseudomonadati</taxon>
        <taxon>Pseudomonadota</taxon>
        <taxon>Alphaproteobacteria</taxon>
        <taxon>Sphingomonadales</taxon>
        <taxon>Erythrobacteraceae</taxon>
        <taxon>Aurantiacibacter</taxon>
    </lineage>
</organism>
<dbReference type="Proteomes" id="UP000275232">
    <property type="component" value="Unassembled WGS sequence"/>
</dbReference>
<dbReference type="GO" id="GO:0004556">
    <property type="term" value="F:alpha-amylase activity"/>
    <property type="evidence" value="ECO:0007669"/>
    <property type="project" value="TreeGrafter"/>
</dbReference>
<dbReference type="Gene3D" id="3.20.20.80">
    <property type="entry name" value="Glycosidases"/>
    <property type="match status" value="2"/>
</dbReference>
<proteinExistence type="inferred from homology"/>
<name>A0A3N5CSX2_9SPHN</name>
<dbReference type="CDD" id="cd11330">
    <property type="entry name" value="AmyAc_OligoGlu"/>
    <property type="match status" value="1"/>
</dbReference>
<feature type="domain" description="Glycosyl hydrolase family 13 catalytic" evidence="4">
    <location>
        <begin position="18"/>
        <end position="403"/>
    </location>
</feature>
<evidence type="ECO:0000313" key="5">
    <source>
        <dbReference type="EMBL" id="RPF72263.1"/>
    </source>
</evidence>
<dbReference type="SMART" id="SM00642">
    <property type="entry name" value="Aamy"/>
    <property type="match status" value="1"/>
</dbReference>
<evidence type="ECO:0000313" key="6">
    <source>
        <dbReference type="Proteomes" id="UP000275232"/>
    </source>
</evidence>
<comment type="similarity">
    <text evidence="1">Belongs to the glycosyl hydrolase 13 family.</text>
</comment>